<sequence>MAYTLRVLVRCDRLPPLTHLYQELVDEGFRFGVWPGPDDAEAASTDWTEAILYHAPDRDPFTLTRLAPGDEEMAQEMAALRASLETLPTLEERRQAHTVLAQTQQLVRVELPDDLTEEDEGAWTLLDAVLHFFVRHGNGYVHAEQDGLYDRDGRLVFALSNPVD</sequence>
<dbReference type="EMBL" id="BMOF01000004">
    <property type="protein sequence ID" value="GGJ93440.1"/>
    <property type="molecule type" value="Genomic_DNA"/>
</dbReference>
<accession>A0A8J3F9M3</accession>
<protein>
    <submittedName>
        <fullName evidence="1">Uncharacterized protein</fullName>
    </submittedName>
</protein>
<dbReference type="RefSeq" id="WP_054669215.1">
    <property type="nucleotide sequence ID" value="NZ_BMOF01000004.1"/>
</dbReference>
<organism evidence="1 2">
    <name type="scientific">Calditerricola satsumensis</name>
    <dbReference type="NCBI Taxonomy" id="373054"/>
    <lineage>
        <taxon>Bacteria</taxon>
        <taxon>Bacillati</taxon>
        <taxon>Bacillota</taxon>
        <taxon>Bacilli</taxon>
        <taxon>Bacillales</taxon>
        <taxon>Bacillaceae</taxon>
        <taxon>Calditerricola</taxon>
    </lineage>
</organism>
<dbReference type="AlphaFoldDB" id="A0A8J3F9M3"/>
<evidence type="ECO:0000313" key="1">
    <source>
        <dbReference type="EMBL" id="GGJ93440.1"/>
    </source>
</evidence>
<comment type="caution">
    <text evidence="1">The sequence shown here is derived from an EMBL/GenBank/DDBJ whole genome shotgun (WGS) entry which is preliminary data.</text>
</comment>
<name>A0A8J3F9M3_9BACI</name>
<reference evidence="1" key="2">
    <citation type="submission" date="2020-09" db="EMBL/GenBank/DDBJ databases">
        <authorList>
            <person name="Sun Q."/>
            <person name="Ohkuma M."/>
        </authorList>
    </citation>
    <scope>NUCLEOTIDE SEQUENCE</scope>
    <source>
        <strain evidence="1">JCM 14719</strain>
    </source>
</reference>
<dbReference type="Proteomes" id="UP000637720">
    <property type="component" value="Unassembled WGS sequence"/>
</dbReference>
<reference evidence="1" key="1">
    <citation type="journal article" date="2014" name="Int. J. Syst. Evol. Microbiol.">
        <title>Complete genome sequence of Corynebacterium casei LMG S-19264T (=DSM 44701T), isolated from a smear-ripened cheese.</title>
        <authorList>
            <consortium name="US DOE Joint Genome Institute (JGI-PGF)"/>
            <person name="Walter F."/>
            <person name="Albersmeier A."/>
            <person name="Kalinowski J."/>
            <person name="Ruckert C."/>
        </authorList>
    </citation>
    <scope>NUCLEOTIDE SEQUENCE</scope>
    <source>
        <strain evidence="1">JCM 14719</strain>
    </source>
</reference>
<evidence type="ECO:0000313" key="2">
    <source>
        <dbReference type="Proteomes" id="UP000637720"/>
    </source>
</evidence>
<proteinExistence type="predicted"/>
<keyword evidence="2" id="KW-1185">Reference proteome</keyword>
<gene>
    <name evidence="1" type="ORF">GCM10007043_03960</name>
</gene>